<proteinExistence type="predicted"/>
<protein>
    <submittedName>
        <fullName evidence="1">Uncharacterized protein</fullName>
    </submittedName>
</protein>
<evidence type="ECO:0000313" key="1">
    <source>
        <dbReference type="EMBL" id="OWR42414.1"/>
    </source>
</evidence>
<dbReference type="InParanoid" id="A0A212ELP3"/>
<dbReference type="EMBL" id="AGBW02013998">
    <property type="protein sequence ID" value="OWR42414.1"/>
    <property type="molecule type" value="Genomic_DNA"/>
</dbReference>
<dbReference type="KEGG" id="dpl:KGM_212399"/>
<reference evidence="1 2" key="1">
    <citation type="journal article" date="2011" name="Cell">
        <title>The monarch butterfly genome yields insights into long-distance migration.</title>
        <authorList>
            <person name="Zhan S."/>
            <person name="Merlin C."/>
            <person name="Boore J.L."/>
            <person name="Reppert S.M."/>
        </authorList>
    </citation>
    <scope>NUCLEOTIDE SEQUENCE [LARGE SCALE GENOMIC DNA]</scope>
    <source>
        <strain evidence="1">F-2</strain>
    </source>
</reference>
<name>A0A212ELP3_DANPL</name>
<keyword evidence="2" id="KW-1185">Reference proteome</keyword>
<dbReference type="Proteomes" id="UP000007151">
    <property type="component" value="Unassembled WGS sequence"/>
</dbReference>
<evidence type="ECO:0000313" key="2">
    <source>
        <dbReference type="Proteomes" id="UP000007151"/>
    </source>
</evidence>
<gene>
    <name evidence="1" type="ORF">KGM_212399</name>
</gene>
<accession>A0A212ELP3</accession>
<comment type="caution">
    <text evidence="1">The sequence shown here is derived from an EMBL/GenBank/DDBJ whole genome shotgun (WGS) entry which is preliminary data.</text>
</comment>
<dbReference type="AlphaFoldDB" id="A0A212ELP3"/>
<sequence length="35" mass="3816">MTEEKTELPNAETIGLLEKKCTPTLPVAWFLPSGA</sequence>
<organism evidence="1 2">
    <name type="scientific">Danaus plexippus plexippus</name>
    <dbReference type="NCBI Taxonomy" id="278856"/>
    <lineage>
        <taxon>Eukaryota</taxon>
        <taxon>Metazoa</taxon>
        <taxon>Ecdysozoa</taxon>
        <taxon>Arthropoda</taxon>
        <taxon>Hexapoda</taxon>
        <taxon>Insecta</taxon>
        <taxon>Pterygota</taxon>
        <taxon>Neoptera</taxon>
        <taxon>Endopterygota</taxon>
        <taxon>Lepidoptera</taxon>
        <taxon>Glossata</taxon>
        <taxon>Ditrysia</taxon>
        <taxon>Papilionoidea</taxon>
        <taxon>Nymphalidae</taxon>
        <taxon>Danainae</taxon>
        <taxon>Danaini</taxon>
        <taxon>Danaina</taxon>
        <taxon>Danaus</taxon>
        <taxon>Danaus</taxon>
    </lineage>
</organism>